<evidence type="ECO:0000256" key="3">
    <source>
        <dbReference type="SAM" id="SignalP"/>
    </source>
</evidence>
<feature type="domain" description="DUF218" evidence="4">
    <location>
        <begin position="106"/>
        <end position="224"/>
    </location>
</feature>
<dbReference type="InterPro" id="IPR051599">
    <property type="entry name" value="Cell_Envelope_Assoc"/>
</dbReference>
<organism evidence="5 6">
    <name type="scientific">Candidatus Merdibacter merdavium</name>
    <dbReference type="NCBI Taxonomy" id="2838692"/>
    <lineage>
        <taxon>Bacteria</taxon>
        <taxon>Bacillati</taxon>
        <taxon>Bacillota</taxon>
        <taxon>Erysipelotrichia</taxon>
        <taxon>Erysipelotrichales</taxon>
        <taxon>Erysipelotrichaceae</taxon>
        <taxon>Merdibacter</taxon>
    </lineage>
</organism>
<keyword evidence="2" id="KW-0812">Transmembrane</keyword>
<feature type="transmembrane region" description="Helical" evidence="2">
    <location>
        <begin position="385"/>
        <end position="403"/>
    </location>
</feature>
<gene>
    <name evidence="5" type="ORF">H9702_07260</name>
</gene>
<dbReference type="GO" id="GO:0000270">
    <property type="term" value="P:peptidoglycan metabolic process"/>
    <property type="evidence" value="ECO:0007669"/>
    <property type="project" value="TreeGrafter"/>
</dbReference>
<keyword evidence="3" id="KW-0732">Signal</keyword>
<protein>
    <submittedName>
        <fullName evidence="5">YdcF family protein</fullName>
    </submittedName>
</protein>
<dbReference type="Gene3D" id="3.40.50.620">
    <property type="entry name" value="HUPs"/>
    <property type="match status" value="1"/>
</dbReference>
<keyword evidence="2" id="KW-0472">Membrane</keyword>
<feature type="chain" id="PRO_5038910310" evidence="3">
    <location>
        <begin position="21"/>
        <end position="409"/>
    </location>
</feature>
<evidence type="ECO:0000313" key="5">
    <source>
        <dbReference type="EMBL" id="HJC36914.1"/>
    </source>
</evidence>
<feature type="compositionally biased region" description="Polar residues" evidence="1">
    <location>
        <begin position="372"/>
        <end position="381"/>
    </location>
</feature>
<keyword evidence="2" id="KW-1133">Transmembrane helix</keyword>
<reference evidence="5" key="2">
    <citation type="submission" date="2021-04" db="EMBL/GenBank/DDBJ databases">
        <authorList>
            <person name="Gilroy R."/>
        </authorList>
    </citation>
    <scope>NUCLEOTIDE SEQUENCE</scope>
    <source>
        <strain evidence="5">CHK187-11901</strain>
    </source>
</reference>
<evidence type="ECO:0000256" key="1">
    <source>
        <dbReference type="SAM" id="MobiDB-lite"/>
    </source>
</evidence>
<evidence type="ECO:0000259" key="4">
    <source>
        <dbReference type="Pfam" id="PF02698"/>
    </source>
</evidence>
<feature type="signal peptide" evidence="3">
    <location>
        <begin position="1"/>
        <end position="20"/>
    </location>
</feature>
<dbReference type="PANTHER" id="PTHR30336">
    <property type="entry name" value="INNER MEMBRANE PROTEIN, PROBABLE PERMEASE"/>
    <property type="match status" value="1"/>
</dbReference>
<dbReference type="GO" id="GO:0043164">
    <property type="term" value="P:Gram-negative-bacterium-type cell wall biogenesis"/>
    <property type="evidence" value="ECO:0007669"/>
    <property type="project" value="TreeGrafter"/>
</dbReference>
<dbReference type="Proteomes" id="UP000823896">
    <property type="component" value="Unassembled WGS sequence"/>
</dbReference>
<sequence>MLKKMSKALCALFVSLSVMLSGLPAIHASQSSQELIGELIRYYAAYQESAETDIMRVLDELEDVDAAEAEVWGQIMDYWSYVNTKMDVNLDVAPDGLPDDDTLCFVVLGYQLNPDGSMRDELIGRLSVALASAEKYPNAYVACTGGGTAADNPNATEADQMAAWLIEQGLDPDRIIVENKSSSTVENAEFTYRILREEYPEIDSLALITSDYHIPRGCLLYNARLLLSAYEAGDKLLTIDSNAGYRAGHEGYESVALQANGVCQIAGLYDLASQISDGTYEQPTLSRLISLNITITPQKTVQVKALYTSGYTRDVTDLAEISGYDPNAEGDQEVTAVYSENGVRKAATIKVSNAQIDDPAVEDPGQEEEQKPSQSGGAPTSVSDLGTVYAAMIMTAAYGMFMLRRKSQR</sequence>
<accession>A0A9D2SWG0</accession>
<dbReference type="AlphaFoldDB" id="A0A9D2SWG0"/>
<reference evidence="5" key="1">
    <citation type="journal article" date="2021" name="PeerJ">
        <title>Extensive microbial diversity within the chicken gut microbiome revealed by metagenomics and culture.</title>
        <authorList>
            <person name="Gilroy R."/>
            <person name="Ravi A."/>
            <person name="Getino M."/>
            <person name="Pursley I."/>
            <person name="Horton D.L."/>
            <person name="Alikhan N.F."/>
            <person name="Baker D."/>
            <person name="Gharbi K."/>
            <person name="Hall N."/>
            <person name="Watson M."/>
            <person name="Adriaenssens E.M."/>
            <person name="Foster-Nyarko E."/>
            <person name="Jarju S."/>
            <person name="Secka A."/>
            <person name="Antonio M."/>
            <person name="Oren A."/>
            <person name="Chaudhuri R.R."/>
            <person name="La Ragione R."/>
            <person name="Hildebrand F."/>
            <person name="Pallen M.J."/>
        </authorList>
    </citation>
    <scope>NUCLEOTIDE SEQUENCE</scope>
    <source>
        <strain evidence="5">CHK187-11901</strain>
    </source>
</reference>
<dbReference type="InterPro" id="IPR014729">
    <property type="entry name" value="Rossmann-like_a/b/a_fold"/>
</dbReference>
<dbReference type="Pfam" id="PF02698">
    <property type="entry name" value="DUF218"/>
    <property type="match status" value="1"/>
</dbReference>
<name>A0A9D2SWG0_9FIRM</name>
<dbReference type="GO" id="GO:0005886">
    <property type="term" value="C:plasma membrane"/>
    <property type="evidence" value="ECO:0007669"/>
    <property type="project" value="TreeGrafter"/>
</dbReference>
<evidence type="ECO:0000256" key="2">
    <source>
        <dbReference type="SAM" id="Phobius"/>
    </source>
</evidence>
<evidence type="ECO:0000313" key="6">
    <source>
        <dbReference type="Proteomes" id="UP000823896"/>
    </source>
</evidence>
<dbReference type="CDD" id="cd06259">
    <property type="entry name" value="YdcF-like"/>
    <property type="match status" value="1"/>
</dbReference>
<feature type="region of interest" description="Disordered" evidence="1">
    <location>
        <begin position="354"/>
        <end position="381"/>
    </location>
</feature>
<dbReference type="EMBL" id="DWWM01000044">
    <property type="protein sequence ID" value="HJC36914.1"/>
    <property type="molecule type" value="Genomic_DNA"/>
</dbReference>
<comment type="caution">
    <text evidence="5">The sequence shown here is derived from an EMBL/GenBank/DDBJ whole genome shotgun (WGS) entry which is preliminary data.</text>
</comment>
<dbReference type="InterPro" id="IPR003848">
    <property type="entry name" value="DUF218"/>
</dbReference>
<proteinExistence type="predicted"/>
<dbReference type="PANTHER" id="PTHR30336:SF4">
    <property type="entry name" value="ENVELOPE BIOGENESIS FACTOR ELYC"/>
    <property type="match status" value="1"/>
</dbReference>